<evidence type="ECO:0000256" key="1">
    <source>
        <dbReference type="SAM" id="MobiDB-lite"/>
    </source>
</evidence>
<keyword evidence="3" id="KW-0645">Protease</keyword>
<name>A0AAU7UFS7_9DEIO</name>
<feature type="chain" id="PRO_5043761790" evidence="2">
    <location>
        <begin position="19"/>
        <end position="260"/>
    </location>
</feature>
<gene>
    <name evidence="3" type="ORF">ABOD76_21300</name>
</gene>
<feature type="signal peptide" evidence="2">
    <location>
        <begin position="1"/>
        <end position="18"/>
    </location>
</feature>
<sequence>MKNTALLLLAVTALSACGASTTPATTPPAHQQPGTTPPASPAPGSARPFHMTGVVKNSLGAPLNGVRVGADNTMIDGSEVWTTTDAQGRYDLDLSKMPILNSWTAVANLVVRYSGGEHTLYPEVDDSAAFMGRDGAVRNFTLKITGKTPGGGYYGALFYAQLGLSDAGEMPEFGDVEFTLTPAGPLIDGTQGAPIQLRQSQLPFEVPQGRYTVTARSISGRGPIWLKARGGTYGPEAVPDLEYTAGTGMTLSVDMVHPRR</sequence>
<keyword evidence="3" id="KW-0378">Hydrolase</keyword>
<accession>A0AAU7UFS7</accession>
<keyword evidence="3" id="KW-0121">Carboxypeptidase</keyword>
<evidence type="ECO:0000313" key="3">
    <source>
        <dbReference type="EMBL" id="XBV87234.1"/>
    </source>
</evidence>
<dbReference type="RefSeq" id="WP_350245384.1">
    <property type="nucleotide sequence ID" value="NZ_CP158300.1"/>
</dbReference>
<organism evidence="3">
    <name type="scientific">Deinococcus sonorensis KR-87</name>
    <dbReference type="NCBI Taxonomy" id="694439"/>
    <lineage>
        <taxon>Bacteria</taxon>
        <taxon>Thermotogati</taxon>
        <taxon>Deinococcota</taxon>
        <taxon>Deinococci</taxon>
        <taxon>Deinococcales</taxon>
        <taxon>Deinococcaceae</taxon>
        <taxon>Deinococcus</taxon>
    </lineage>
</organism>
<keyword evidence="2" id="KW-0732">Signal</keyword>
<dbReference type="PROSITE" id="PS51257">
    <property type="entry name" value="PROKAR_LIPOPROTEIN"/>
    <property type="match status" value="1"/>
</dbReference>
<dbReference type="EMBL" id="CP158300">
    <property type="protein sequence ID" value="XBV87234.1"/>
    <property type="molecule type" value="Genomic_DNA"/>
</dbReference>
<proteinExistence type="predicted"/>
<protein>
    <submittedName>
        <fullName evidence="3">Carboxypeptidase regulatory-like domain-containing protein</fullName>
    </submittedName>
</protein>
<evidence type="ECO:0000256" key="2">
    <source>
        <dbReference type="SAM" id="SignalP"/>
    </source>
</evidence>
<keyword evidence="3" id="KW-0614">Plasmid</keyword>
<reference evidence="3" key="1">
    <citation type="submission" date="2024-06" db="EMBL/GenBank/DDBJ databases">
        <title>Draft Genome Sequence of Deinococcus sonorensis Type Strain KR-87, a Biofilm Producing Representative of the Genus Deinococcus.</title>
        <authorList>
            <person name="Boren L.S."/>
            <person name="Grosso R.A."/>
            <person name="Hugenberg-Cox A.N."/>
            <person name="Hill J.T.E."/>
            <person name="Albert C.M."/>
            <person name="Tuohy J.M."/>
        </authorList>
    </citation>
    <scope>NUCLEOTIDE SEQUENCE</scope>
    <source>
        <strain evidence="3">KR-87</strain>
        <plasmid evidence="3">pDson02</plasmid>
    </source>
</reference>
<geneLocation type="plasmid" evidence="3">
    <name>pDson02</name>
</geneLocation>
<dbReference type="KEGG" id="dsc:ABOD76_21300"/>
<dbReference type="GO" id="GO:0004180">
    <property type="term" value="F:carboxypeptidase activity"/>
    <property type="evidence" value="ECO:0007669"/>
    <property type="project" value="UniProtKB-KW"/>
</dbReference>
<feature type="region of interest" description="Disordered" evidence="1">
    <location>
        <begin position="20"/>
        <end position="49"/>
    </location>
</feature>
<feature type="compositionally biased region" description="Low complexity" evidence="1">
    <location>
        <begin position="20"/>
        <end position="34"/>
    </location>
</feature>
<dbReference type="AlphaFoldDB" id="A0AAU7UFS7"/>